<accession>A0A9P1JKH9</accession>
<dbReference type="EC" id="2.4.1.-" evidence="5"/>
<dbReference type="InterPro" id="IPR029044">
    <property type="entry name" value="Nucleotide-diphossugar_trans"/>
</dbReference>
<evidence type="ECO:0000256" key="2">
    <source>
        <dbReference type="ARBA" id="ARBA00022676"/>
    </source>
</evidence>
<dbReference type="PANTHER" id="PTHR43685">
    <property type="entry name" value="GLYCOSYLTRANSFERASE"/>
    <property type="match status" value="1"/>
</dbReference>
<evidence type="ECO:0000259" key="4">
    <source>
        <dbReference type="Pfam" id="PF00535"/>
    </source>
</evidence>
<keyword evidence="3 5" id="KW-0808">Transferase</keyword>
<dbReference type="Proteomes" id="UP000006562">
    <property type="component" value="Chromosome"/>
</dbReference>
<sequence>MNAGAQPKISVIMGIYNCEQTLAESIESILSQSYKNWELIMCDDASTDGTYQIARRYADHYSDRITLIQNRTNQRLAASLNRCLTYASGDYIARQDGDDISAPRRLEKQAAFLNKHAHYQVVGTGMLVFDEFGVRGARLLPPVPKPEIMAKGTPFCHGTIMMRAEAYKALGGYRSVRRTRRMEDIDLWLRFFEEGFRGYNLQETLYKVREDSDAFKRRSFTYSIDNAVLVFQACRRLKLPFSHYVYIAKPLIRAITPPAVMNRYHKNRDIRQKEGLAEHD</sequence>
<dbReference type="AlphaFoldDB" id="A0A9P1JKH9"/>
<comment type="similarity">
    <text evidence="1">Belongs to the glycosyltransferase 2 family.</text>
</comment>
<keyword evidence="6" id="KW-1185">Reference proteome</keyword>
<dbReference type="EMBL" id="FN597644">
    <property type="protein sequence ID" value="CBI44411.1"/>
    <property type="molecule type" value="Genomic_DNA"/>
</dbReference>
<organism evidence="5 6">
    <name type="scientific">Bacillus amyloliquefaciens (strain ATCC 23350 / DSM 7 / BCRC 11601 / CCUG 28519 / NBRC 15535 / NRRL B-14393 / F)</name>
    <dbReference type="NCBI Taxonomy" id="692420"/>
    <lineage>
        <taxon>Bacteria</taxon>
        <taxon>Bacillati</taxon>
        <taxon>Bacillota</taxon>
        <taxon>Bacilli</taxon>
        <taxon>Bacillales</taxon>
        <taxon>Bacillaceae</taxon>
        <taxon>Bacillus</taxon>
        <taxon>Bacillus amyloliquefaciens group</taxon>
    </lineage>
</organism>
<feature type="domain" description="Glycosyltransferase 2-like" evidence="4">
    <location>
        <begin position="10"/>
        <end position="168"/>
    </location>
</feature>
<dbReference type="KEGG" id="bao:BAMF_3285"/>
<evidence type="ECO:0000256" key="1">
    <source>
        <dbReference type="ARBA" id="ARBA00006739"/>
    </source>
</evidence>
<dbReference type="InterPro" id="IPR050834">
    <property type="entry name" value="Glycosyltransf_2"/>
</dbReference>
<name>A0A9P1JKH9_BACAS</name>
<dbReference type="GO" id="GO:0016757">
    <property type="term" value="F:glycosyltransferase activity"/>
    <property type="evidence" value="ECO:0007669"/>
    <property type="project" value="UniProtKB-KW"/>
</dbReference>
<dbReference type="Gene3D" id="3.90.550.10">
    <property type="entry name" value="Spore Coat Polysaccharide Biosynthesis Protein SpsA, Chain A"/>
    <property type="match status" value="1"/>
</dbReference>
<dbReference type="PANTHER" id="PTHR43685:SF5">
    <property type="entry name" value="GLYCOSYLTRANSFERASE EPSE-RELATED"/>
    <property type="match status" value="1"/>
</dbReference>
<dbReference type="InterPro" id="IPR001173">
    <property type="entry name" value="Glyco_trans_2-like"/>
</dbReference>
<keyword evidence="2 5" id="KW-0328">Glycosyltransferase</keyword>
<gene>
    <name evidence="5" type="primary">epsE</name>
    <name evidence="5" type="ordered locus">BAMF_3285</name>
</gene>
<protein>
    <submittedName>
        <fullName evidence="5">Glycosyltransferase</fullName>
        <ecNumber evidence="5">2.4.1.-</ecNumber>
    </submittedName>
</protein>
<proteinExistence type="inferred from homology"/>
<evidence type="ECO:0000256" key="3">
    <source>
        <dbReference type="ARBA" id="ARBA00022679"/>
    </source>
</evidence>
<reference evidence="6" key="2">
    <citation type="journal article" date="2011" name="J. Biotechnol.">
        <title>Genome sequence of B. amyloliquefaciens type strain DSM7(T) reveals differences to plant-associated B. amyloliquefaciens FZB42.</title>
        <authorList>
            <person name="Ruckert C."/>
            <person name="Blom J."/>
            <person name="Chen X."/>
            <person name="Reva O."/>
            <person name="Borriss R."/>
        </authorList>
    </citation>
    <scope>NUCLEOTIDE SEQUENCE [LARGE SCALE GENOMIC DNA]</scope>
    <source>
        <strain evidence="6">DSM 7</strain>
    </source>
</reference>
<dbReference type="SUPFAM" id="SSF53448">
    <property type="entry name" value="Nucleotide-diphospho-sugar transferases"/>
    <property type="match status" value="1"/>
</dbReference>
<evidence type="ECO:0000313" key="5">
    <source>
        <dbReference type="EMBL" id="CBI44411.1"/>
    </source>
</evidence>
<dbReference type="Pfam" id="PF00535">
    <property type="entry name" value="Glycos_transf_2"/>
    <property type="match status" value="1"/>
</dbReference>
<dbReference type="RefSeq" id="WP_013353690.1">
    <property type="nucleotide sequence ID" value="NC_014551.1"/>
</dbReference>
<evidence type="ECO:0000313" key="6">
    <source>
        <dbReference type="Proteomes" id="UP000006562"/>
    </source>
</evidence>
<reference evidence="5 6" key="1">
    <citation type="journal article" date="2011" name="Int. J. Syst. Evol. Microbiol.">
        <title>Relationship of Bacillus amyloliquefaciens clades associated with strains DSM 7T and FZB42T: a proposal for Bacillus amyloliquefaciens subsp. amyloliquefaciens subsp. nov. and Bacillus amyloliquefaciens subsp. plantarum subsp. nov. based on complete genome sequence comparisons.</title>
        <authorList>
            <person name="Borriss R."/>
            <person name="Chen X.H."/>
            <person name="Rueckert C."/>
            <person name="Blom J."/>
            <person name="Becker A."/>
            <person name="Baumgarth B."/>
            <person name="Fan B."/>
            <person name="Pukall R."/>
            <person name="Schumann P."/>
            <person name="Sproer C."/>
            <person name="Junge H."/>
            <person name="Vater J."/>
            <person name="Puhler A."/>
            <person name="Klenk H.P."/>
        </authorList>
    </citation>
    <scope>NUCLEOTIDE SEQUENCE [LARGE SCALE GENOMIC DNA]</scope>
    <source>
        <strain evidence="6">DSM 7</strain>
    </source>
</reference>